<dbReference type="OrthoDB" id="73889at2"/>
<accession>A0A318SJ83</accession>
<sequence>MVAFDTAQQRLYDPQQGTFSRLGAILDDYARWKGRDDCWDEHGAFWPLGVSKGLPFEAHFDLERLQDAFVILDGYPDRLQDFGSMYAASSGIYELLDVQLVSPPLLRALLPDNAAYVSYKYNLGDHFLGHDRWYCRVGRVVEHVTNTARVPLTLDDDVRAALTGILYTESHASMEYDSIDFLRHDTWTEDADLSQQLMYMQAVEDFDNYAFKLMRRDDEGVWDYSYIFGALPPEGLDDTLAYLEQLLAPGDGSRHLQALETIEELTPNFAQHASRLPPATPAAPPPHHTHFDHAFTTGDCVMDVANTRWLLAQHPRTPPRVLARFALHDDERVRHAAWRNPSTSTRALHAAWHTFGRASEDVLFTRERLPRFLRRIHARRLRTAPLDFSDTMLDSTTDVLKTLPIRLQVARLERATVPNANSTVGAAYGFPEPRLERIFVPDVVFNTHLAPTWPHFALRERAAESARTSETALLALARDEDVHVRRAVLRNPRATETVLRALQEEFPELVARHPRASISMLLALSQQPNEDVALGIAMHPGAPWFVLHNVTRRTKSFDRAVNVALALANNHNTAAKNILELLQVAHTKAFPPTALQALQQRARDLGLLEPPPLQQQESNREEDEACPDRWLQRIQAEQPNAVRAVRLALKESESTDEAAALLVLCTDERFEARRAAALHPALPERGLRWLARNDETYDSERLRNLVAQHPNVPLDVLIALCGDESTCVAALHNPRVPSDVWLWLLNDTENAPVDRIWPSCPYTPPAFLHVKGSVRATRDSLAQRQAVAAHPNTADTTLLRLALDKHLDVRETVARRMNLPPDLIARLMQEEGAARATLVKHPHLPRSLLEAAYADDDDVVRATAIGGLDTPRDVLARASEDASWHVRFVVAQHPSTPSVVLHRLSFDTDENVRFAVASHPATHAVTLAHLALTAPRTEGDRLAWRAQARHFWTRRLVAGHPSTPRDVRRQLERHSEAIVRAVALSHPATPARALRYAAFDRSELVRQVVAAHRNTPLDLHDRVLARDTERVRAALACAPRTSTSILSVLAYDTAFSVRAAVAQHPHTSSSDLRRLINDAQPVVRDAAALRWQG</sequence>
<dbReference type="InterPro" id="IPR011989">
    <property type="entry name" value="ARM-like"/>
</dbReference>
<name>A0A318SJ83_9DEIO</name>
<keyword evidence="2" id="KW-1185">Reference proteome</keyword>
<gene>
    <name evidence="1" type="ORF">DES52_11339</name>
</gene>
<reference evidence="1 2" key="1">
    <citation type="submission" date="2018-06" db="EMBL/GenBank/DDBJ databases">
        <title>Genomic Encyclopedia of Type Strains, Phase IV (KMG-IV): sequencing the most valuable type-strain genomes for metagenomic binning, comparative biology and taxonomic classification.</title>
        <authorList>
            <person name="Goeker M."/>
        </authorList>
    </citation>
    <scope>NUCLEOTIDE SEQUENCE [LARGE SCALE GENOMIC DNA]</scope>
    <source>
        <strain evidence="1 2">DSM 18048</strain>
    </source>
</reference>
<evidence type="ECO:0000313" key="1">
    <source>
        <dbReference type="EMBL" id="PYE51993.1"/>
    </source>
</evidence>
<dbReference type="SUPFAM" id="SSF48371">
    <property type="entry name" value="ARM repeat"/>
    <property type="match status" value="2"/>
</dbReference>
<dbReference type="Gene3D" id="1.25.10.10">
    <property type="entry name" value="Leucine-rich Repeat Variant"/>
    <property type="match status" value="3"/>
</dbReference>
<dbReference type="AlphaFoldDB" id="A0A318SJ83"/>
<evidence type="ECO:0008006" key="3">
    <source>
        <dbReference type="Google" id="ProtNLM"/>
    </source>
</evidence>
<dbReference type="Proteomes" id="UP000248326">
    <property type="component" value="Unassembled WGS sequence"/>
</dbReference>
<protein>
    <recommendedName>
        <fullName evidence="3">Leucine rich repeat (LRR) protein</fullName>
    </recommendedName>
</protein>
<proteinExistence type="predicted"/>
<comment type="caution">
    <text evidence="1">The sequence shown here is derived from an EMBL/GenBank/DDBJ whole genome shotgun (WGS) entry which is preliminary data.</text>
</comment>
<evidence type="ECO:0000313" key="2">
    <source>
        <dbReference type="Proteomes" id="UP000248326"/>
    </source>
</evidence>
<dbReference type="RefSeq" id="WP_110887762.1">
    <property type="nucleotide sequence ID" value="NZ_QJSX01000013.1"/>
</dbReference>
<dbReference type="InterPro" id="IPR016024">
    <property type="entry name" value="ARM-type_fold"/>
</dbReference>
<organism evidence="1 2">
    <name type="scientific">Deinococcus yavapaiensis KR-236</name>
    <dbReference type="NCBI Taxonomy" id="694435"/>
    <lineage>
        <taxon>Bacteria</taxon>
        <taxon>Thermotogati</taxon>
        <taxon>Deinococcota</taxon>
        <taxon>Deinococci</taxon>
        <taxon>Deinococcales</taxon>
        <taxon>Deinococcaceae</taxon>
        <taxon>Deinococcus</taxon>
    </lineage>
</organism>
<dbReference type="EMBL" id="QJSX01000013">
    <property type="protein sequence ID" value="PYE51993.1"/>
    <property type="molecule type" value="Genomic_DNA"/>
</dbReference>